<organism evidence="1 2">
    <name type="scientific">Vigna unguiculata</name>
    <name type="common">Cowpea</name>
    <dbReference type="NCBI Taxonomy" id="3917"/>
    <lineage>
        <taxon>Eukaryota</taxon>
        <taxon>Viridiplantae</taxon>
        <taxon>Streptophyta</taxon>
        <taxon>Embryophyta</taxon>
        <taxon>Tracheophyta</taxon>
        <taxon>Spermatophyta</taxon>
        <taxon>Magnoliopsida</taxon>
        <taxon>eudicotyledons</taxon>
        <taxon>Gunneridae</taxon>
        <taxon>Pentapetalae</taxon>
        <taxon>rosids</taxon>
        <taxon>fabids</taxon>
        <taxon>Fabales</taxon>
        <taxon>Fabaceae</taxon>
        <taxon>Papilionoideae</taxon>
        <taxon>50 kb inversion clade</taxon>
        <taxon>NPAAA clade</taxon>
        <taxon>indigoferoid/millettioid clade</taxon>
        <taxon>Phaseoleae</taxon>
        <taxon>Vigna</taxon>
    </lineage>
</organism>
<dbReference type="EMBL" id="CP039354">
    <property type="protein sequence ID" value="QCE11645.1"/>
    <property type="molecule type" value="Genomic_DNA"/>
</dbReference>
<name>A0A4D6NHM6_VIGUN</name>
<dbReference type="AlphaFoldDB" id="A0A4D6NHM6"/>
<reference evidence="1 2" key="1">
    <citation type="submission" date="2019-04" db="EMBL/GenBank/DDBJ databases">
        <title>An improved genome assembly and genetic linkage map for asparagus bean, Vigna unguiculata ssp. sesquipedialis.</title>
        <authorList>
            <person name="Xia Q."/>
            <person name="Zhang R."/>
            <person name="Dong Y."/>
        </authorList>
    </citation>
    <scope>NUCLEOTIDE SEQUENCE [LARGE SCALE GENOMIC DNA]</scope>
    <source>
        <tissue evidence="1">Leaf</tissue>
    </source>
</reference>
<protein>
    <submittedName>
        <fullName evidence="1">Uncharacterized protein</fullName>
    </submittedName>
</protein>
<proteinExistence type="predicted"/>
<evidence type="ECO:0000313" key="2">
    <source>
        <dbReference type="Proteomes" id="UP000501690"/>
    </source>
</evidence>
<accession>A0A4D6NHM6</accession>
<dbReference type="Proteomes" id="UP000501690">
    <property type="component" value="Linkage Group LG10"/>
</dbReference>
<keyword evidence="2" id="KW-1185">Reference proteome</keyword>
<sequence>MIRDDCECTSDDAHDSRLCSSPCRRDNSAKVRRKINGGHDERYCDGRCWQRDDVEGSRDAAETVVGGGRHDGSMNHEDWFAHGETMEARWRCNRGTTEAGGGARVVEDGGHRPCECCHGAVVAAGRARRRCNREPSRWPDWFMASMGDVGGGRVMEREKDITAVWKRAAPGNTCPLPDDFTAAVLVLLIL</sequence>
<evidence type="ECO:0000313" key="1">
    <source>
        <dbReference type="EMBL" id="QCE11645.1"/>
    </source>
</evidence>
<gene>
    <name evidence="1" type="ORF">DEO72_LG10g2880</name>
</gene>